<evidence type="ECO:0000256" key="5">
    <source>
        <dbReference type="ARBA" id="ARBA00049773"/>
    </source>
</evidence>
<feature type="binding site" evidence="8">
    <location>
        <position position="116"/>
    </location>
    <ligand>
        <name>Mg(2+)</name>
        <dbReference type="ChEBI" id="CHEBI:18420"/>
        <label>1</label>
    </ligand>
</feature>
<feature type="binding site" evidence="8">
    <location>
        <position position="366"/>
    </location>
    <ligand>
        <name>Mg(2+)</name>
        <dbReference type="ChEBI" id="CHEBI:18420"/>
        <label>1</label>
    </ligand>
</feature>
<gene>
    <name evidence="9" type="ORF">PECUL_23A051534</name>
</gene>
<accession>A0AAD1SPX1</accession>
<keyword evidence="8" id="KW-0479">Metal-binding</keyword>
<dbReference type="GO" id="GO:0003875">
    <property type="term" value="F:ADP-ribosylarginine hydrolase activity"/>
    <property type="evidence" value="ECO:0007669"/>
    <property type="project" value="UniProtKB-EC"/>
</dbReference>
<reference evidence="9" key="1">
    <citation type="submission" date="2022-03" db="EMBL/GenBank/DDBJ databases">
        <authorList>
            <person name="Alioto T."/>
            <person name="Alioto T."/>
            <person name="Gomez Garrido J."/>
        </authorList>
    </citation>
    <scope>NUCLEOTIDE SEQUENCE</scope>
</reference>
<evidence type="ECO:0000256" key="4">
    <source>
        <dbReference type="ARBA" id="ARBA00049725"/>
    </source>
</evidence>
<dbReference type="EMBL" id="OW240918">
    <property type="protein sequence ID" value="CAH2306085.1"/>
    <property type="molecule type" value="Genomic_DNA"/>
</dbReference>
<evidence type="ECO:0000256" key="2">
    <source>
        <dbReference type="ARBA" id="ARBA00022801"/>
    </source>
</evidence>
<keyword evidence="10" id="KW-1185">Reference proteome</keyword>
<evidence type="ECO:0000256" key="8">
    <source>
        <dbReference type="PIRSR" id="PIRSR605502-1"/>
    </source>
</evidence>
<dbReference type="Pfam" id="PF03747">
    <property type="entry name" value="ADP_ribosyl_GH"/>
    <property type="match status" value="1"/>
</dbReference>
<sequence length="409" mass="45600">MHIFNNIYVLPFMGKFLWCLQNWNMVGIKIIKDRGPDLGLLLLFTGLCYKYFFWTGMCSGLVENYVAAMVLSAAGDALGYNNNKWEFCRDGQKIHNELAKLGGIENLDVESRRVSDDTVMHIATAEALVEAGSDIEPTKLYPLLAKKYKECMKDMDGRAPGQCCMTSALSLKPGSPNGWKLPFQSNAGGCGAAMRAMCIGLRFPGPKQLPDLIRVSIDSGKMTHHHPTGYLGSLAAALFTSYAINRKPPHEWGRGLLDLLPKAKAFVVESGHDVEANLESWPYFENQWKAYLKKRGILDGKSPPTFPEKYDVEERDQFYKDISYSGWGGSSGHDAPMIAYDAILGAGENWTELTHRAFFHGGDSDSTAAIAGAWWGAMYGFKGVSPVNYKMLEYRERLERLGRDLYQLV</sequence>
<dbReference type="SUPFAM" id="SSF101478">
    <property type="entry name" value="ADP-ribosylglycohydrolase"/>
    <property type="match status" value="1"/>
</dbReference>
<dbReference type="Gene3D" id="1.10.4080.10">
    <property type="entry name" value="ADP-ribosylation/Crystallin J1"/>
    <property type="match status" value="1"/>
</dbReference>
<name>A0AAD1SPX1_PELCU</name>
<proteinExistence type="inferred from homology"/>
<evidence type="ECO:0000256" key="7">
    <source>
        <dbReference type="ARBA" id="ARBA00049810"/>
    </source>
</evidence>
<dbReference type="GO" id="GO:0046872">
    <property type="term" value="F:metal ion binding"/>
    <property type="evidence" value="ECO:0007669"/>
    <property type="project" value="UniProtKB-KW"/>
</dbReference>
<dbReference type="Proteomes" id="UP001295444">
    <property type="component" value="Chromosome 07"/>
</dbReference>
<keyword evidence="8" id="KW-0460">Magnesium</keyword>
<dbReference type="InterPro" id="IPR036705">
    <property type="entry name" value="Ribosyl_crysJ1_sf"/>
</dbReference>
<feature type="binding site" evidence="8">
    <location>
        <position position="365"/>
    </location>
    <ligand>
        <name>Mg(2+)</name>
        <dbReference type="ChEBI" id="CHEBI:18420"/>
        <label>1</label>
    </ligand>
</feature>
<dbReference type="InterPro" id="IPR050792">
    <property type="entry name" value="ADP-ribosylglycohydrolase"/>
</dbReference>
<evidence type="ECO:0000256" key="6">
    <source>
        <dbReference type="ARBA" id="ARBA00049798"/>
    </source>
</evidence>
<feature type="binding site" evidence="8">
    <location>
        <position position="363"/>
    </location>
    <ligand>
        <name>Mg(2+)</name>
        <dbReference type="ChEBI" id="CHEBI:18420"/>
        <label>1</label>
    </ligand>
</feature>
<evidence type="ECO:0000256" key="3">
    <source>
        <dbReference type="ARBA" id="ARBA00049582"/>
    </source>
</evidence>
<dbReference type="PANTHER" id="PTHR16222:SF26">
    <property type="entry name" value="ADP-RIBOSYLHYDROLASE ARH1"/>
    <property type="match status" value="1"/>
</dbReference>
<evidence type="ECO:0000313" key="9">
    <source>
        <dbReference type="EMBL" id="CAH2306085.1"/>
    </source>
</evidence>
<comment type="similarity">
    <text evidence="1">Belongs to the ADP-ribosylglycohydrolase family.</text>
</comment>
<dbReference type="EC" id="3.2.2.19" evidence="4"/>
<evidence type="ECO:0000313" key="10">
    <source>
        <dbReference type="Proteomes" id="UP001295444"/>
    </source>
</evidence>
<comment type="function">
    <text evidence="3">Specifically acts as an arginine mono-ADP-ribosylhydrolase by mediating the removal of mono-ADP-ribose attached to arginine residues on proteins.</text>
</comment>
<dbReference type="FunFam" id="1.10.4080.10:FF:000002">
    <property type="entry name" value="ADP-ribosylarginine hydrolase isoform X1"/>
    <property type="match status" value="1"/>
</dbReference>
<evidence type="ECO:0000256" key="1">
    <source>
        <dbReference type="ARBA" id="ARBA00010702"/>
    </source>
</evidence>
<dbReference type="InterPro" id="IPR005502">
    <property type="entry name" value="Ribosyl_crysJ1"/>
</dbReference>
<feature type="binding site" evidence="8">
    <location>
        <position position="115"/>
    </location>
    <ligand>
        <name>Mg(2+)</name>
        <dbReference type="ChEBI" id="CHEBI:18420"/>
        <label>1</label>
    </ligand>
</feature>
<dbReference type="PANTHER" id="PTHR16222">
    <property type="entry name" value="ADP-RIBOSYLGLYCOHYDROLASE"/>
    <property type="match status" value="1"/>
</dbReference>
<dbReference type="AlphaFoldDB" id="A0AAD1SPX1"/>
<protein>
    <recommendedName>
        <fullName evidence="5">ADP-ribosylhydrolase ARH1</fullName>
        <ecNumber evidence="4">3.2.2.19</ecNumber>
    </recommendedName>
    <alternativeName>
        <fullName evidence="6">ADP-ribose-L-arginine cleaving enzyme</fullName>
    </alternativeName>
    <alternativeName>
        <fullName evidence="7">[Protein ADP-ribosylarginine] hydrolase</fullName>
    </alternativeName>
</protein>
<keyword evidence="2 9" id="KW-0378">Hydrolase</keyword>
<organism evidence="9 10">
    <name type="scientific">Pelobates cultripes</name>
    <name type="common">Western spadefoot toad</name>
    <dbReference type="NCBI Taxonomy" id="61616"/>
    <lineage>
        <taxon>Eukaryota</taxon>
        <taxon>Metazoa</taxon>
        <taxon>Chordata</taxon>
        <taxon>Craniata</taxon>
        <taxon>Vertebrata</taxon>
        <taxon>Euteleostomi</taxon>
        <taxon>Amphibia</taxon>
        <taxon>Batrachia</taxon>
        <taxon>Anura</taxon>
        <taxon>Pelobatoidea</taxon>
        <taxon>Pelobatidae</taxon>
        <taxon>Pelobates</taxon>
    </lineage>
</organism>
<comment type="cofactor">
    <cofactor evidence="8">
        <name>Mg(2+)</name>
        <dbReference type="ChEBI" id="CHEBI:18420"/>
    </cofactor>
    <text evidence="8">Binds 2 magnesium ions per subunit.</text>
</comment>
<feature type="binding site" evidence="8">
    <location>
        <position position="117"/>
    </location>
    <ligand>
        <name>Mg(2+)</name>
        <dbReference type="ChEBI" id="CHEBI:18420"/>
        <label>1</label>
    </ligand>
</feature>